<comment type="caution">
    <text evidence="3">The sequence shown here is derived from an EMBL/GenBank/DDBJ whole genome shotgun (WGS) entry which is preliminary data.</text>
</comment>
<dbReference type="Gene3D" id="1.20.1270.180">
    <property type="match status" value="1"/>
</dbReference>
<name>W6N793_CLOTY</name>
<reference evidence="3 4" key="1">
    <citation type="journal article" date="2015" name="Genome Announc.">
        <title>Draft Genome Sequence of Clostridium tyrobutyricum Strain DIVETGP, Isolated from Cow's Milk for Grana Padano Production.</title>
        <authorList>
            <person name="Soggiu A."/>
            <person name="Piras C."/>
            <person name="Gaiarsa S."/>
            <person name="Sassera D."/>
            <person name="Roncada P."/>
            <person name="Bendixen E."/>
            <person name="Brasca M."/>
            <person name="Bonizzi L."/>
        </authorList>
    </citation>
    <scope>NUCLEOTIDE SEQUENCE [LARGE SCALE GENOMIC DNA]</scope>
    <source>
        <strain evidence="3 4">DIVETGP</strain>
    </source>
</reference>
<dbReference type="PANTHER" id="PTHR39176">
    <property type="entry name" value="PERIPLASMIC PROTEIN-RELATED"/>
    <property type="match status" value="1"/>
</dbReference>
<dbReference type="Pfam" id="PF07007">
    <property type="entry name" value="LprI"/>
    <property type="match status" value="1"/>
</dbReference>
<proteinExistence type="predicted"/>
<sequence length="202" mass="23354">MKNKRNIFLMVIVLSIITLTACTKDNKKNQNSANKTEQNWQVKDSMNKVENTDKTASVNDMKANKNIHEANTTNTMTKIEIGREAFLGRLDNIQKEIDALPEKKDSDAGVTNAMRSYYGKSYDMYDRELNEIYALLKKQLSPETMKNLQTEQIKWIEHKEAEANKEASQYKGGTFEFVAYNSSLYNSTKKRCYELVNKYMTD</sequence>
<keyword evidence="1" id="KW-0732">Signal</keyword>
<dbReference type="AlphaFoldDB" id="W6N793"/>
<evidence type="ECO:0000259" key="2">
    <source>
        <dbReference type="Pfam" id="PF07007"/>
    </source>
</evidence>
<evidence type="ECO:0000313" key="4">
    <source>
        <dbReference type="Proteomes" id="UP000019482"/>
    </source>
</evidence>
<dbReference type="RefSeq" id="WP_017895154.1">
    <property type="nucleotide sequence ID" value="NZ_CBXI010000040.1"/>
</dbReference>
<evidence type="ECO:0000256" key="1">
    <source>
        <dbReference type="SAM" id="SignalP"/>
    </source>
</evidence>
<dbReference type="PANTHER" id="PTHR39176:SF1">
    <property type="entry name" value="PERIPLASMIC PROTEIN"/>
    <property type="match status" value="1"/>
</dbReference>
<evidence type="ECO:0000313" key="3">
    <source>
        <dbReference type="EMBL" id="CDL92321.1"/>
    </source>
</evidence>
<dbReference type="InterPro" id="IPR009739">
    <property type="entry name" value="LprI-like_N"/>
</dbReference>
<accession>W6N793</accession>
<dbReference type="Proteomes" id="UP000019482">
    <property type="component" value="Unassembled WGS sequence"/>
</dbReference>
<keyword evidence="4" id="KW-1185">Reference proteome</keyword>
<organism evidence="3 4">
    <name type="scientific">Clostridium tyrobutyricum DIVETGP</name>
    <dbReference type="NCBI Taxonomy" id="1408889"/>
    <lineage>
        <taxon>Bacteria</taxon>
        <taxon>Bacillati</taxon>
        <taxon>Bacillota</taxon>
        <taxon>Clostridia</taxon>
        <taxon>Eubacteriales</taxon>
        <taxon>Clostridiaceae</taxon>
        <taxon>Clostridium</taxon>
    </lineage>
</organism>
<dbReference type="OrthoDB" id="2438161at2"/>
<protein>
    <recommendedName>
        <fullName evidence="2">Lysozyme inhibitor LprI-like N-terminal domain-containing protein</fullName>
    </recommendedName>
</protein>
<feature type="chain" id="PRO_5039197540" description="Lysozyme inhibitor LprI-like N-terminal domain-containing protein" evidence="1">
    <location>
        <begin position="22"/>
        <end position="202"/>
    </location>
</feature>
<dbReference type="PROSITE" id="PS51257">
    <property type="entry name" value="PROKAR_LIPOPROTEIN"/>
    <property type="match status" value="1"/>
</dbReference>
<gene>
    <name evidence="3" type="ORF">CTDIVETGP_2391</name>
</gene>
<dbReference type="EMBL" id="CBXI010000040">
    <property type="protein sequence ID" value="CDL92321.1"/>
    <property type="molecule type" value="Genomic_DNA"/>
</dbReference>
<feature type="domain" description="Lysozyme inhibitor LprI-like N-terminal" evidence="2">
    <location>
        <begin position="104"/>
        <end position="195"/>
    </location>
</feature>
<dbReference type="GeneID" id="29420314"/>
<feature type="signal peptide" evidence="1">
    <location>
        <begin position="1"/>
        <end position="21"/>
    </location>
</feature>